<gene>
    <name evidence="2" type="primary">Nfu_g_1_024721</name>
</gene>
<protein>
    <submittedName>
        <fullName evidence="2">Uncharacterized protein</fullName>
    </submittedName>
</protein>
<dbReference type="EMBL" id="HAEH01011017">
    <property type="protein sequence ID" value="SBR91174.1"/>
    <property type="molecule type" value="Transcribed_RNA"/>
</dbReference>
<feature type="compositionally biased region" description="Low complexity" evidence="1">
    <location>
        <begin position="28"/>
        <end position="40"/>
    </location>
</feature>
<sequence length="52" mass="5709">IGYSSRGFHRSEANEPQPCCLHPHLETSGSSGSDSSESSDIWLLKRMDDDEG</sequence>
<reference evidence="2" key="1">
    <citation type="submission" date="2016-05" db="EMBL/GenBank/DDBJ databases">
        <authorList>
            <person name="Lavstsen T."/>
            <person name="Jespersen J.S."/>
        </authorList>
    </citation>
    <scope>NUCLEOTIDE SEQUENCE</scope>
    <source>
        <tissue evidence="2">Brain</tissue>
    </source>
</reference>
<feature type="compositionally biased region" description="Basic and acidic residues" evidence="1">
    <location>
        <begin position="43"/>
        <end position="52"/>
    </location>
</feature>
<feature type="non-terminal residue" evidence="2">
    <location>
        <position position="1"/>
    </location>
</feature>
<proteinExistence type="predicted"/>
<reference evidence="2" key="2">
    <citation type="submission" date="2016-06" db="EMBL/GenBank/DDBJ databases">
        <title>The genome of a short-lived fish provides insights into sex chromosome evolution and the genetic control of aging.</title>
        <authorList>
            <person name="Reichwald K."/>
            <person name="Felder M."/>
            <person name="Petzold A."/>
            <person name="Koch P."/>
            <person name="Groth M."/>
            <person name="Platzer M."/>
        </authorList>
    </citation>
    <scope>NUCLEOTIDE SEQUENCE</scope>
    <source>
        <tissue evidence="2">Brain</tissue>
    </source>
</reference>
<evidence type="ECO:0000313" key="2">
    <source>
        <dbReference type="EMBL" id="SBR91174.1"/>
    </source>
</evidence>
<dbReference type="AlphaFoldDB" id="A0A1A8QDD7"/>
<name>A0A1A8QDD7_9TELE</name>
<feature type="region of interest" description="Disordered" evidence="1">
    <location>
        <begin position="1"/>
        <end position="52"/>
    </location>
</feature>
<organism evidence="2">
    <name type="scientific">Nothobranchius rachovii</name>
    <name type="common">bluefin notho</name>
    <dbReference type="NCBI Taxonomy" id="451742"/>
    <lineage>
        <taxon>Eukaryota</taxon>
        <taxon>Metazoa</taxon>
        <taxon>Chordata</taxon>
        <taxon>Craniata</taxon>
        <taxon>Vertebrata</taxon>
        <taxon>Euteleostomi</taxon>
        <taxon>Actinopterygii</taxon>
        <taxon>Neopterygii</taxon>
        <taxon>Teleostei</taxon>
        <taxon>Neoteleostei</taxon>
        <taxon>Acanthomorphata</taxon>
        <taxon>Ovalentaria</taxon>
        <taxon>Atherinomorphae</taxon>
        <taxon>Cyprinodontiformes</taxon>
        <taxon>Nothobranchiidae</taxon>
        <taxon>Nothobranchius</taxon>
    </lineage>
</organism>
<accession>A0A1A8QDD7</accession>
<evidence type="ECO:0000256" key="1">
    <source>
        <dbReference type="SAM" id="MobiDB-lite"/>
    </source>
</evidence>